<protein>
    <recommendedName>
        <fullName evidence="10">Flagellar protein FliL</fullName>
    </recommendedName>
</protein>
<evidence type="ECO:0000256" key="1">
    <source>
        <dbReference type="ARBA" id="ARBA00002254"/>
    </source>
</evidence>
<comment type="similarity">
    <text evidence="3 10">Belongs to the FliL family.</text>
</comment>
<keyword evidence="5 10" id="KW-0145">Chemotaxis</keyword>
<evidence type="ECO:0000256" key="2">
    <source>
        <dbReference type="ARBA" id="ARBA00004162"/>
    </source>
</evidence>
<evidence type="ECO:0000256" key="4">
    <source>
        <dbReference type="ARBA" id="ARBA00022475"/>
    </source>
</evidence>
<reference evidence="11 12" key="1">
    <citation type="submission" date="2023-07" db="EMBL/GenBank/DDBJ databases">
        <title>Genomic Encyclopedia of Type Strains, Phase IV (KMG-IV): sequencing the most valuable type-strain genomes for metagenomic binning, comparative biology and taxonomic classification.</title>
        <authorList>
            <person name="Goeker M."/>
        </authorList>
    </citation>
    <scope>NUCLEOTIDE SEQUENCE [LARGE SCALE GENOMIC DNA]</scope>
    <source>
        <strain evidence="11 12">DSM 16460</strain>
    </source>
</reference>
<dbReference type="Proteomes" id="UP001224359">
    <property type="component" value="Unassembled WGS sequence"/>
</dbReference>
<evidence type="ECO:0000256" key="7">
    <source>
        <dbReference type="ARBA" id="ARBA00022779"/>
    </source>
</evidence>
<dbReference type="InterPro" id="IPR005503">
    <property type="entry name" value="FliL"/>
</dbReference>
<comment type="subcellular location">
    <subcellularLocation>
        <location evidence="2">Cell membrane</location>
        <topology evidence="2">Single-pass membrane protein</topology>
    </subcellularLocation>
</comment>
<feature type="transmembrane region" description="Helical" evidence="10">
    <location>
        <begin position="7"/>
        <end position="29"/>
    </location>
</feature>
<evidence type="ECO:0000256" key="9">
    <source>
        <dbReference type="ARBA" id="ARBA00023136"/>
    </source>
</evidence>
<accession>A0ABT9VDN6</accession>
<keyword evidence="11" id="KW-0969">Cilium</keyword>
<organism evidence="11 12">
    <name type="scientific">Alkalibacillus salilacus</name>
    <dbReference type="NCBI Taxonomy" id="284582"/>
    <lineage>
        <taxon>Bacteria</taxon>
        <taxon>Bacillati</taxon>
        <taxon>Bacillota</taxon>
        <taxon>Bacilli</taxon>
        <taxon>Bacillales</taxon>
        <taxon>Bacillaceae</taxon>
        <taxon>Alkalibacillus</taxon>
    </lineage>
</organism>
<proteinExistence type="inferred from homology"/>
<dbReference type="RefSeq" id="WP_306975283.1">
    <property type="nucleotide sequence ID" value="NZ_JAUSTQ010000003.1"/>
</dbReference>
<evidence type="ECO:0000313" key="12">
    <source>
        <dbReference type="Proteomes" id="UP001224359"/>
    </source>
</evidence>
<keyword evidence="12" id="KW-1185">Reference proteome</keyword>
<keyword evidence="6 10" id="KW-0812">Transmembrane</keyword>
<evidence type="ECO:0000256" key="5">
    <source>
        <dbReference type="ARBA" id="ARBA00022500"/>
    </source>
</evidence>
<keyword evidence="7 10" id="KW-0283">Flagellar rotation</keyword>
<evidence type="ECO:0000256" key="3">
    <source>
        <dbReference type="ARBA" id="ARBA00008281"/>
    </source>
</evidence>
<keyword evidence="11" id="KW-0966">Cell projection</keyword>
<name>A0ABT9VDN6_9BACI</name>
<gene>
    <name evidence="11" type="ORF">J2S77_001050</name>
</gene>
<dbReference type="Pfam" id="PF03748">
    <property type="entry name" value="FliL"/>
    <property type="match status" value="1"/>
</dbReference>
<comment type="caution">
    <text evidence="11">The sequence shown here is derived from an EMBL/GenBank/DDBJ whole genome shotgun (WGS) entry which is preliminary data.</text>
</comment>
<evidence type="ECO:0000256" key="6">
    <source>
        <dbReference type="ARBA" id="ARBA00022692"/>
    </source>
</evidence>
<evidence type="ECO:0000256" key="10">
    <source>
        <dbReference type="RuleBase" id="RU364125"/>
    </source>
</evidence>
<sequence length="139" mass="15512">MSKPIKIMLTTIITLTIVGIVAIILLIYVDFDESDNEPTISDMAESSFVTDEITTDLADGQFIRVQFRIVTDNQNTSEQLKSGDHFVINDAIIEELTVLEGSDFRNELTSVREDVKGAINDRLDEGEVTDVFITQKAVQ</sequence>
<keyword evidence="8 10" id="KW-1133">Transmembrane helix</keyword>
<keyword evidence="4 10" id="KW-1003">Cell membrane</keyword>
<evidence type="ECO:0000256" key="8">
    <source>
        <dbReference type="ARBA" id="ARBA00022989"/>
    </source>
</evidence>
<evidence type="ECO:0000313" key="11">
    <source>
        <dbReference type="EMBL" id="MDQ0159086.1"/>
    </source>
</evidence>
<keyword evidence="9 10" id="KW-0472">Membrane</keyword>
<dbReference type="EMBL" id="JAUSTQ010000003">
    <property type="protein sequence ID" value="MDQ0159086.1"/>
    <property type="molecule type" value="Genomic_DNA"/>
</dbReference>
<comment type="function">
    <text evidence="1 10">Controls the rotational direction of flagella during chemotaxis.</text>
</comment>
<keyword evidence="11" id="KW-0282">Flagellum</keyword>